<keyword evidence="1 4" id="KW-0808">Transferase</keyword>
<dbReference type="Pfam" id="PF00583">
    <property type="entry name" value="Acetyltransf_1"/>
    <property type="match status" value="1"/>
</dbReference>
<accession>A0A1E5LJD0</accession>
<organism evidence="4 5">
    <name type="scientific">Bacillus solimangrovi</name>
    <dbReference type="NCBI Taxonomy" id="1305675"/>
    <lineage>
        <taxon>Bacteria</taxon>
        <taxon>Bacillati</taxon>
        <taxon>Bacillota</taxon>
        <taxon>Bacilli</taxon>
        <taxon>Bacillales</taxon>
        <taxon>Bacillaceae</taxon>
        <taxon>Bacillus</taxon>
    </lineage>
</organism>
<dbReference type="OrthoDB" id="9793138at2"/>
<evidence type="ECO:0000256" key="2">
    <source>
        <dbReference type="ARBA" id="ARBA00023315"/>
    </source>
</evidence>
<dbReference type="GO" id="GO:0005737">
    <property type="term" value="C:cytoplasm"/>
    <property type="evidence" value="ECO:0007669"/>
    <property type="project" value="TreeGrafter"/>
</dbReference>
<dbReference type="InterPro" id="IPR045039">
    <property type="entry name" value="NSI-like"/>
</dbReference>
<comment type="caution">
    <text evidence="4">The sequence shown here is derived from an EMBL/GenBank/DDBJ whole genome shotgun (WGS) entry which is preliminary data.</text>
</comment>
<keyword evidence="2" id="KW-0012">Acyltransferase</keyword>
<keyword evidence="5" id="KW-1185">Reference proteome</keyword>
<dbReference type="SUPFAM" id="SSF55729">
    <property type="entry name" value="Acyl-CoA N-acyltransferases (Nat)"/>
    <property type="match status" value="1"/>
</dbReference>
<sequence length="169" mass="19024">MILSKAVVTDIEPIFHMIASYAKDGILLPRTKLSLYENMQCMTVAKEDGEVVGCGSLHVLGHDLAEVRSLVVAQNQKGKGTGRAIVEQLMEEATSLGVEHVFSMTYEVLFFEKCGFEPVDKESMPEKIWKDCLSCPKLRNCDENAMIRRTNAYIEQSSKRFVSSYSYRS</sequence>
<evidence type="ECO:0000256" key="1">
    <source>
        <dbReference type="ARBA" id="ARBA00022679"/>
    </source>
</evidence>
<dbReference type="GO" id="GO:0008080">
    <property type="term" value="F:N-acetyltransferase activity"/>
    <property type="evidence" value="ECO:0007669"/>
    <property type="project" value="InterPro"/>
</dbReference>
<dbReference type="NCBIfam" id="NF005840">
    <property type="entry name" value="PRK07757.1"/>
    <property type="match status" value="1"/>
</dbReference>
<name>A0A1E5LJD0_9BACI</name>
<dbReference type="EMBL" id="MJEH01000004">
    <property type="protein sequence ID" value="OEH94202.1"/>
    <property type="molecule type" value="Genomic_DNA"/>
</dbReference>
<dbReference type="STRING" id="1305675.BFG57_09120"/>
<dbReference type="InterPro" id="IPR000182">
    <property type="entry name" value="GNAT_dom"/>
</dbReference>
<dbReference type="RefSeq" id="WP_069715765.1">
    <property type="nucleotide sequence ID" value="NZ_MJEH01000004.1"/>
</dbReference>
<evidence type="ECO:0000259" key="3">
    <source>
        <dbReference type="PROSITE" id="PS51186"/>
    </source>
</evidence>
<dbReference type="PANTHER" id="PTHR43626">
    <property type="entry name" value="ACYL-COA N-ACYLTRANSFERASE"/>
    <property type="match status" value="1"/>
</dbReference>
<dbReference type="Gene3D" id="3.40.630.30">
    <property type="match status" value="1"/>
</dbReference>
<protein>
    <submittedName>
        <fullName evidence="4">GNAT family N-acetyltransferase</fullName>
    </submittedName>
</protein>
<evidence type="ECO:0000313" key="5">
    <source>
        <dbReference type="Proteomes" id="UP000095209"/>
    </source>
</evidence>
<dbReference type="PROSITE" id="PS51186">
    <property type="entry name" value="GNAT"/>
    <property type="match status" value="1"/>
</dbReference>
<dbReference type="CDD" id="cd04301">
    <property type="entry name" value="NAT_SF"/>
    <property type="match status" value="1"/>
</dbReference>
<proteinExistence type="predicted"/>
<dbReference type="AlphaFoldDB" id="A0A1E5LJD0"/>
<dbReference type="Proteomes" id="UP000095209">
    <property type="component" value="Unassembled WGS sequence"/>
</dbReference>
<evidence type="ECO:0000313" key="4">
    <source>
        <dbReference type="EMBL" id="OEH94202.1"/>
    </source>
</evidence>
<dbReference type="PANTHER" id="PTHR43626:SF4">
    <property type="entry name" value="GCN5-RELATED N-ACETYLTRANSFERASE 2, CHLOROPLASTIC"/>
    <property type="match status" value="1"/>
</dbReference>
<dbReference type="InterPro" id="IPR016181">
    <property type="entry name" value="Acyl_CoA_acyltransferase"/>
</dbReference>
<gene>
    <name evidence="4" type="ORF">BFG57_09120</name>
</gene>
<feature type="domain" description="N-acetyltransferase" evidence="3">
    <location>
        <begin position="1"/>
        <end position="142"/>
    </location>
</feature>
<reference evidence="4 5" key="1">
    <citation type="submission" date="2016-08" db="EMBL/GenBank/DDBJ databases">
        <title>Genome of Bacillus solimangrovi GH2-4.</title>
        <authorList>
            <person name="Lim S."/>
            <person name="Kim B.-C."/>
        </authorList>
    </citation>
    <scope>NUCLEOTIDE SEQUENCE [LARGE SCALE GENOMIC DNA]</scope>
    <source>
        <strain evidence="4 5">GH2-4</strain>
    </source>
</reference>